<comment type="caution">
    <text evidence="12">The sequence shown here is derived from an EMBL/GenBank/DDBJ whole genome shotgun (WGS) entry which is preliminary data.</text>
</comment>
<protein>
    <recommendedName>
        <fullName evidence="14">Cytochrome P450</fullName>
    </recommendedName>
</protein>
<keyword evidence="9" id="KW-0408">Iron</keyword>
<evidence type="ECO:0000256" key="8">
    <source>
        <dbReference type="ARBA" id="ARBA00023002"/>
    </source>
</evidence>
<dbReference type="InterPro" id="IPR001128">
    <property type="entry name" value="Cyt_P450"/>
</dbReference>
<keyword evidence="5" id="KW-0812">Transmembrane</keyword>
<keyword evidence="13" id="KW-1185">Reference proteome</keyword>
<evidence type="ECO:0000313" key="13">
    <source>
        <dbReference type="Proteomes" id="UP000183567"/>
    </source>
</evidence>
<accession>A0A1J8PTP0</accession>
<keyword evidence="4" id="KW-0349">Heme</keyword>
<keyword evidence="8" id="KW-0560">Oxidoreductase</keyword>
<proteinExistence type="inferred from homology"/>
<dbReference type="AlphaFoldDB" id="A0A1J8PTP0"/>
<evidence type="ECO:0000256" key="6">
    <source>
        <dbReference type="ARBA" id="ARBA00022723"/>
    </source>
</evidence>
<dbReference type="InterPro" id="IPR036396">
    <property type="entry name" value="Cyt_P450_sf"/>
</dbReference>
<dbReference type="GO" id="GO:0005506">
    <property type="term" value="F:iron ion binding"/>
    <property type="evidence" value="ECO:0007669"/>
    <property type="project" value="InterPro"/>
</dbReference>
<evidence type="ECO:0000256" key="2">
    <source>
        <dbReference type="ARBA" id="ARBA00004167"/>
    </source>
</evidence>
<evidence type="ECO:0000256" key="11">
    <source>
        <dbReference type="ARBA" id="ARBA00023136"/>
    </source>
</evidence>
<sequence length="330" mass="37431">MVTSVGHLALLAVPSLSCIVITALKQFLAKRQHRRHLPPGPFPLPLFGNILSIDTKQPWLTYAQWGAVYGDLIYARILDQEVVVVNSQQVAQALLEKRSRIYADRPYLATLEPFGWLYSMTFAGYGDEWRLSRRIWHQTLSAGSALKFRPMQIRRAREMIVSLIDDPQHYRAHFATFSSSVTMSVVYDYEISARDDPLVLLVIHAMDLAVGMMTQERAMILKMFPFLLNLPDWCPGSSIKRDARVSTDLSNEMVNVPFEYVKQHMVWHLLFSLSLADFDYSTRGKADNSISSRSSMVGEHLQRIEEQGEALRPVLEPALKNAAATSFVGE</sequence>
<dbReference type="STRING" id="180088.A0A1J8PTP0"/>
<evidence type="ECO:0000256" key="10">
    <source>
        <dbReference type="ARBA" id="ARBA00023033"/>
    </source>
</evidence>
<keyword evidence="10" id="KW-0503">Monooxygenase</keyword>
<evidence type="ECO:0000256" key="7">
    <source>
        <dbReference type="ARBA" id="ARBA00022989"/>
    </source>
</evidence>
<evidence type="ECO:0000256" key="4">
    <source>
        <dbReference type="ARBA" id="ARBA00022617"/>
    </source>
</evidence>
<dbReference type="GO" id="GO:0020037">
    <property type="term" value="F:heme binding"/>
    <property type="evidence" value="ECO:0007669"/>
    <property type="project" value="InterPro"/>
</dbReference>
<dbReference type="PANTHER" id="PTHR46300">
    <property type="entry name" value="P450, PUTATIVE (EUROFUNG)-RELATED-RELATED"/>
    <property type="match status" value="1"/>
</dbReference>
<name>A0A1J8PTP0_9AGAM</name>
<evidence type="ECO:0000256" key="1">
    <source>
        <dbReference type="ARBA" id="ARBA00001971"/>
    </source>
</evidence>
<comment type="cofactor">
    <cofactor evidence="1">
        <name>heme</name>
        <dbReference type="ChEBI" id="CHEBI:30413"/>
    </cofactor>
</comment>
<comment type="subcellular location">
    <subcellularLocation>
        <location evidence="2">Membrane</location>
        <topology evidence="2">Single-pass membrane protein</topology>
    </subcellularLocation>
</comment>
<dbReference type="GO" id="GO:0016705">
    <property type="term" value="F:oxidoreductase activity, acting on paired donors, with incorporation or reduction of molecular oxygen"/>
    <property type="evidence" value="ECO:0007669"/>
    <property type="project" value="InterPro"/>
</dbReference>
<evidence type="ECO:0000256" key="5">
    <source>
        <dbReference type="ARBA" id="ARBA00022692"/>
    </source>
</evidence>
<keyword evidence="7" id="KW-1133">Transmembrane helix</keyword>
<dbReference type="InterPro" id="IPR050364">
    <property type="entry name" value="Cytochrome_P450_fung"/>
</dbReference>
<keyword evidence="11" id="KW-0472">Membrane</keyword>
<evidence type="ECO:0000313" key="12">
    <source>
        <dbReference type="EMBL" id="OJA12582.1"/>
    </source>
</evidence>
<evidence type="ECO:0000256" key="3">
    <source>
        <dbReference type="ARBA" id="ARBA00010617"/>
    </source>
</evidence>
<organism evidence="12 13">
    <name type="scientific">Rhizopogon vesiculosus</name>
    <dbReference type="NCBI Taxonomy" id="180088"/>
    <lineage>
        <taxon>Eukaryota</taxon>
        <taxon>Fungi</taxon>
        <taxon>Dikarya</taxon>
        <taxon>Basidiomycota</taxon>
        <taxon>Agaricomycotina</taxon>
        <taxon>Agaricomycetes</taxon>
        <taxon>Agaricomycetidae</taxon>
        <taxon>Boletales</taxon>
        <taxon>Suillineae</taxon>
        <taxon>Rhizopogonaceae</taxon>
        <taxon>Rhizopogon</taxon>
    </lineage>
</organism>
<evidence type="ECO:0008006" key="14">
    <source>
        <dbReference type="Google" id="ProtNLM"/>
    </source>
</evidence>
<evidence type="ECO:0000256" key="9">
    <source>
        <dbReference type="ARBA" id="ARBA00023004"/>
    </source>
</evidence>
<keyword evidence="6" id="KW-0479">Metal-binding</keyword>
<reference evidence="12 13" key="1">
    <citation type="submission" date="2016-03" db="EMBL/GenBank/DDBJ databases">
        <title>Comparative genomics of the ectomycorrhizal sister species Rhizopogon vinicolor and Rhizopogon vesiculosus (Basidiomycota: Boletales) reveals a divergence of the mating type B locus.</title>
        <authorList>
            <person name="Mujic A.B."/>
            <person name="Kuo A."/>
            <person name="Tritt A."/>
            <person name="Lipzen A."/>
            <person name="Chen C."/>
            <person name="Johnson J."/>
            <person name="Sharma A."/>
            <person name="Barry K."/>
            <person name="Grigoriev I.V."/>
            <person name="Spatafora J.W."/>
        </authorList>
    </citation>
    <scope>NUCLEOTIDE SEQUENCE [LARGE SCALE GENOMIC DNA]</scope>
    <source>
        <strain evidence="12 13">AM-OR11-056</strain>
    </source>
</reference>
<dbReference type="Proteomes" id="UP000183567">
    <property type="component" value="Unassembled WGS sequence"/>
</dbReference>
<dbReference type="Gene3D" id="1.10.630.10">
    <property type="entry name" value="Cytochrome P450"/>
    <property type="match status" value="1"/>
</dbReference>
<dbReference type="GO" id="GO:0004497">
    <property type="term" value="F:monooxygenase activity"/>
    <property type="evidence" value="ECO:0007669"/>
    <property type="project" value="UniProtKB-KW"/>
</dbReference>
<dbReference type="GO" id="GO:0016020">
    <property type="term" value="C:membrane"/>
    <property type="evidence" value="ECO:0007669"/>
    <property type="project" value="UniProtKB-SubCell"/>
</dbReference>
<dbReference type="SUPFAM" id="SSF48264">
    <property type="entry name" value="Cytochrome P450"/>
    <property type="match status" value="1"/>
</dbReference>
<dbReference type="EMBL" id="LVVM01004582">
    <property type="protein sequence ID" value="OJA12582.1"/>
    <property type="molecule type" value="Genomic_DNA"/>
</dbReference>
<gene>
    <name evidence="12" type="ORF">AZE42_04939</name>
</gene>
<dbReference type="PANTHER" id="PTHR46300:SF2">
    <property type="entry name" value="CYTOCHROME P450 MONOOXYGENASE ALNH-RELATED"/>
    <property type="match status" value="1"/>
</dbReference>
<comment type="similarity">
    <text evidence="3">Belongs to the cytochrome P450 family.</text>
</comment>
<dbReference type="Pfam" id="PF00067">
    <property type="entry name" value="p450"/>
    <property type="match status" value="1"/>
</dbReference>
<dbReference type="OrthoDB" id="2789670at2759"/>